<accession>A0A4S4AZJ8</accession>
<dbReference type="AlphaFoldDB" id="A0A4S4AZJ8"/>
<comment type="caution">
    <text evidence="1">The sequence shown here is derived from an EMBL/GenBank/DDBJ whole genome shotgun (WGS) entry which is preliminary data.</text>
</comment>
<dbReference type="PROSITE" id="PS51257">
    <property type="entry name" value="PROKAR_LIPOPROTEIN"/>
    <property type="match status" value="1"/>
</dbReference>
<protein>
    <submittedName>
        <fullName evidence="1">Uncharacterized protein</fullName>
    </submittedName>
</protein>
<sequence length="115" mass="11884">MNARFAPRTAFPAPARPRGAGGGFAQGFVTAGCLSAFQDRPSPQSPTDLRRVLRHALQGGTALAAGSQAAQALRQRDYTRALAATVAGAAGVLLIEQLLRDAAPSEQENSNGKKA</sequence>
<evidence type="ECO:0000313" key="1">
    <source>
        <dbReference type="EMBL" id="THF65466.1"/>
    </source>
</evidence>
<evidence type="ECO:0000313" key="2">
    <source>
        <dbReference type="Proteomes" id="UP000308430"/>
    </source>
</evidence>
<keyword evidence="2" id="KW-1185">Reference proteome</keyword>
<dbReference type="EMBL" id="SSOC01000003">
    <property type="protein sequence ID" value="THF65466.1"/>
    <property type="molecule type" value="Genomic_DNA"/>
</dbReference>
<proteinExistence type="predicted"/>
<organism evidence="1 2">
    <name type="scientific">Pseudothauera nasutitermitis</name>
    <dbReference type="NCBI Taxonomy" id="2565930"/>
    <lineage>
        <taxon>Bacteria</taxon>
        <taxon>Pseudomonadati</taxon>
        <taxon>Pseudomonadota</taxon>
        <taxon>Betaproteobacteria</taxon>
        <taxon>Rhodocyclales</taxon>
        <taxon>Zoogloeaceae</taxon>
        <taxon>Pseudothauera</taxon>
    </lineage>
</organism>
<dbReference type="RefSeq" id="WP_136347672.1">
    <property type="nucleotide sequence ID" value="NZ_SSOC01000003.1"/>
</dbReference>
<name>A0A4S4AZJ8_9RHOO</name>
<gene>
    <name evidence="1" type="ORF">E6C76_07675</name>
</gene>
<dbReference type="Proteomes" id="UP000308430">
    <property type="component" value="Unassembled WGS sequence"/>
</dbReference>
<reference evidence="1 2" key="1">
    <citation type="submission" date="2019-04" db="EMBL/GenBank/DDBJ databases">
        <title>Azoarcus nasutitermitis sp. nov. isolated from termite nest.</title>
        <authorList>
            <person name="Lin S.-Y."/>
            <person name="Hameed A."/>
            <person name="Hsu Y.-H."/>
            <person name="Young C.-C."/>
        </authorList>
    </citation>
    <scope>NUCLEOTIDE SEQUENCE [LARGE SCALE GENOMIC DNA]</scope>
    <source>
        <strain evidence="1 2">CC-YHH838</strain>
    </source>
</reference>